<dbReference type="SUPFAM" id="SSF46785">
    <property type="entry name" value="Winged helix' DNA-binding domain"/>
    <property type="match status" value="1"/>
</dbReference>
<accession>A0A375IUV9</accession>
<dbReference type="Gene3D" id="3.30.450.40">
    <property type="match status" value="1"/>
</dbReference>
<dbReference type="SMART" id="SM00346">
    <property type="entry name" value="HTH_ICLR"/>
    <property type="match status" value="1"/>
</dbReference>
<dbReference type="PROSITE" id="PS51078">
    <property type="entry name" value="ICLR_ED"/>
    <property type="match status" value="1"/>
</dbReference>
<dbReference type="Pfam" id="PF09339">
    <property type="entry name" value="HTH_IclR"/>
    <property type="match status" value="1"/>
</dbReference>
<gene>
    <name evidence="7" type="primary">iclR</name>
    <name evidence="7" type="ORF">CBM2634_A100325</name>
</gene>
<feature type="region of interest" description="Disordered" evidence="4">
    <location>
        <begin position="1"/>
        <end position="29"/>
    </location>
</feature>
<evidence type="ECO:0000259" key="5">
    <source>
        <dbReference type="PROSITE" id="PS51077"/>
    </source>
</evidence>
<proteinExistence type="predicted"/>
<dbReference type="RefSeq" id="WP_116382560.1">
    <property type="nucleotide sequence ID" value="NZ_LS483233.1"/>
</dbReference>
<dbReference type="InterPro" id="IPR029016">
    <property type="entry name" value="GAF-like_dom_sf"/>
</dbReference>
<dbReference type="GO" id="GO:0003677">
    <property type="term" value="F:DNA binding"/>
    <property type="evidence" value="ECO:0007669"/>
    <property type="project" value="UniProtKB-KW"/>
</dbReference>
<organism evidence="7 8">
    <name type="scientific">Cupriavidus taiwanensis</name>
    <dbReference type="NCBI Taxonomy" id="164546"/>
    <lineage>
        <taxon>Bacteria</taxon>
        <taxon>Pseudomonadati</taxon>
        <taxon>Pseudomonadota</taxon>
        <taxon>Betaproteobacteria</taxon>
        <taxon>Burkholderiales</taxon>
        <taxon>Burkholderiaceae</taxon>
        <taxon>Cupriavidus</taxon>
    </lineage>
</organism>
<dbReference type="InterPro" id="IPR036388">
    <property type="entry name" value="WH-like_DNA-bd_sf"/>
</dbReference>
<evidence type="ECO:0000256" key="1">
    <source>
        <dbReference type="ARBA" id="ARBA00023015"/>
    </source>
</evidence>
<name>A0A375IUV9_9BURK</name>
<dbReference type="GO" id="GO:0003700">
    <property type="term" value="F:DNA-binding transcription factor activity"/>
    <property type="evidence" value="ECO:0007669"/>
    <property type="project" value="TreeGrafter"/>
</dbReference>
<dbReference type="PANTHER" id="PTHR30136">
    <property type="entry name" value="HELIX-TURN-HELIX TRANSCRIPTIONAL REGULATOR, ICLR FAMILY"/>
    <property type="match status" value="1"/>
</dbReference>
<keyword evidence="3" id="KW-0804">Transcription</keyword>
<evidence type="ECO:0000256" key="2">
    <source>
        <dbReference type="ARBA" id="ARBA00023125"/>
    </source>
</evidence>
<dbReference type="InterPro" id="IPR005471">
    <property type="entry name" value="Tscrpt_reg_IclR_N"/>
</dbReference>
<dbReference type="InterPro" id="IPR050707">
    <property type="entry name" value="HTH_MetabolicPath_Reg"/>
</dbReference>
<dbReference type="InterPro" id="IPR014757">
    <property type="entry name" value="Tscrpt_reg_IclR_C"/>
</dbReference>
<dbReference type="Gene3D" id="1.10.10.10">
    <property type="entry name" value="Winged helix-like DNA-binding domain superfamily/Winged helix DNA-binding domain"/>
    <property type="match status" value="1"/>
</dbReference>
<dbReference type="PROSITE" id="PS51077">
    <property type="entry name" value="HTH_ICLR"/>
    <property type="match status" value="1"/>
</dbReference>
<dbReference type="Pfam" id="PF01614">
    <property type="entry name" value="IclR_C"/>
    <property type="match status" value="1"/>
</dbReference>
<dbReference type="SUPFAM" id="SSF55781">
    <property type="entry name" value="GAF domain-like"/>
    <property type="match status" value="1"/>
</dbReference>
<dbReference type="AlphaFoldDB" id="A0A375IUV9"/>
<keyword evidence="1" id="KW-0805">Transcription regulation</keyword>
<evidence type="ECO:0000313" key="8">
    <source>
        <dbReference type="Proteomes" id="UP000256805"/>
    </source>
</evidence>
<sequence length="284" mass="30397">MPKPASPKRSAGTSAAPAESTEPQESAKATGTAAFSKFMAVLQLVADATEPQSIAQLSRASGYPRPTVYRIVGALISEGLVVENPRTGALTLGPRLISLASRSWGRSDLRIAAAEALKVLRDTTRETVHLAVPSELGMVYIEKLESPQAVRMASRIGTRVTLYSSSVGKAYLSALPEAQRDALLAQVKIERFTPNTVTDRKQLRLELEQTAARGYAEDREENEPQIFCYGAPILGPDGTPVAAISVSIPLFRRSDTPLDTYVKPLREACQAVSAAIGPVPGELL</sequence>
<evidence type="ECO:0000256" key="4">
    <source>
        <dbReference type="SAM" id="MobiDB-lite"/>
    </source>
</evidence>
<evidence type="ECO:0000313" key="7">
    <source>
        <dbReference type="EMBL" id="SPR96387.1"/>
    </source>
</evidence>
<dbReference type="GO" id="GO:0045892">
    <property type="term" value="P:negative regulation of DNA-templated transcription"/>
    <property type="evidence" value="ECO:0007669"/>
    <property type="project" value="TreeGrafter"/>
</dbReference>
<dbReference type="InterPro" id="IPR036390">
    <property type="entry name" value="WH_DNA-bd_sf"/>
</dbReference>
<evidence type="ECO:0000259" key="6">
    <source>
        <dbReference type="PROSITE" id="PS51078"/>
    </source>
</evidence>
<dbReference type="PANTHER" id="PTHR30136:SF24">
    <property type="entry name" value="HTH-TYPE TRANSCRIPTIONAL REPRESSOR ALLR"/>
    <property type="match status" value="1"/>
</dbReference>
<feature type="domain" description="HTH iclR-type" evidence="5">
    <location>
        <begin position="32"/>
        <end position="94"/>
    </location>
</feature>
<feature type="domain" description="IclR-ED" evidence="6">
    <location>
        <begin position="95"/>
        <end position="278"/>
    </location>
</feature>
<evidence type="ECO:0000256" key="3">
    <source>
        <dbReference type="ARBA" id="ARBA00023163"/>
    </source>
</evidence>
<dbReference type="EMBL" id="OVTA01000002">
    <property type="protein sequence ID" value="SPR96387.1"/>
    <property type="molecule type" value="Genomic_DNA"/>
</dbReference>
<keyword evidence="2" id="KW-0238">DNA-binding</keyword>
<protein>
    <submittedName>
        <fullName evidence="7">Transcriptional regulator, IclR family</fullName>
    </submittedName>
</protein>
<dbReference type="Proteomes" id="UP000256805">
    <property type="component" value="Unassembled WGS sequence"/>
</dbReference>
<reference evidence="7 8" key="1">
    <citation type="submission" date="2018-01" db="EMBL/GenBank/DDBJ databases">
        <authorList>
            <person name="Gaut B.S."/>
            <person name="Morton B.R."/>
            <person name="Clegg M.T."/>
            <person name="Duvall M.R."/>
        </authorList>
    </citation>
    <scope>NUCLEOTIDE SEQUENCE [LARGE SCALE GENOMIC DNA]</scope>
    <source>
        <strain evidence="7">Cupriavidus taiwanensis cmp 52</strain>
    </source>
</reference>